<accession>A0AAW1MN04</accession>
<dbReference type="Proteomes" id="UP001443914">
    <property type="component" value="Unassembled WGS sequence"/>
</dbReference>
<evidence type="ECO:0000313" key="4">
    <source>
        <dbReference type="EMBL" id="KAK9750193.1"/>
    </source>
</evidence>
<keyword evidence="3" id="KW-1133">Transmembrane helix</keyword>
<dbReference type="InterPro" id="IPR044552">
    <property type="entry name" value="GLIP1-5/GLL25"/>
</dbReference>
<sequence length="387" mass="43745">MNFQDHKIFIYFQMAKTRSVMLLIILVMCTTLIFYSPFNSNAQIEVKVPSSAIKLQRWPLYVFGDSLYDTGMGFYVDKGPAADSYPYGNTYFKRPAGRFSDGRLIPDFIAQFANLPFPEPYRNPNLTDYSKSVNFADAAAGVLVDGRNNTLNLKLQTEFFVEMVGKMEKQYGKEKTRKLVSNAVLLFNIGSNDYVDIWIENTKPLNSSFVNSFVNKILGNFTVSITSMYNQGARKFAFQNYGPMGCLPLFLDKETGECSEDLSALAKLHNDRFAALAKTWARRLPGLKYIIYDFYTSLTAHIVNGAKYGFKETQSACCGSGPFNSKFTCMEKANFTLCDDIPSHLFFDPAHPTEEGDRQFALEFWNGPPNLVTPENLKSLFGKQRSV</sequence>
<dbReference type="PROSITE" id="PS01098">
    <property type="entry name" value="LIPASE_GDSL_SER"/>
    <property type="match status" value="1"/>
</dbReference>
<dbReference type="GO" id="GO:0016298">
    <property type="term" value="F:lipase activity"/>
    <property type="evidence" value="ECO:0007669"/>
    <property type="project" value="InterPro"/>
</dbReference>
<evidence type="ECO:0000256" key="1">
    <source>
        <dbReference type="ARBA" id="ARBA00008668"/>
    </source>
</evidence>
<dbReference type="GO" id="GO:0006629">
    <property type="term" value="P:lipid metabolic process"/>
    <property type="evidence" value="ECO:0007669"/>
    <property type="project" value="InterPro"/>
</dbReference>
<keyword evidence="3" id="KW-0472">Membrane</keyword>
<dbReference type="Gene3D" id="3.40.50.1110">
    <property type="entry name" value="SGNH hydrolase"/>
    <property type="match status" value="1"/>
</dbReference>
<protein>
    <submittedName>
        <fullName evidence="4">Uncharacterized protein</fullName>
    </submittedName>
</protein>
<evidence type="ECO:0000313" key="5">
    <source>
        <dbReference type="Proteomes" id="UP001443914"/>
    </source>
</evidence>
<organism evidence="4 5">
    <name type="scientific">Saponaria officinalis</name>
    <name type="common">Common soapwort</name>
    <name type="synonym">Lychnis saponaria</name>
    <dbReference type="NCBI Taxonomy" id="3572"/>
    <lineage>
        <taxon>Eukaryota</taxon>
        <taxon>Viridiplantae</taxon>
        <taxon>Streptophyta</taxon>
        <taxon>Embryophyta</taxon>
        <taxon>Tracheophyta</taxon>
        <taxon>Spermatophyta</taxon>
        <taxon>Magnoliopsida</taxon>
        <taxon>eudicotyledons</taxon>
        <taxon>Gunneridae</taxon>
        <taxon>Pentapetalae</taxon>
        <taxon>Caryophyllales</taxon>
        <taxon>Caryophyllaceae</taxon>
        <taxon>Caryophylleae</taxon>
        <taxon>Saponaria</taxon>
    </lineage>
</organism>
<keyword evidence="3" id="KW-0812">Transmembrane</keyword>
<proteinExistence type="inferred from homology"/>
<evidence type="ECO:0000256" key="2">
    <source>
        <dbReference type="ARBA" id="ARBA00022729"/>
    </source>
</evidence>
<dbReference type="PANTHER" id="PTHR45966">
    <property type="entry name" value="GDSL-LIKE LIPASE/ACYLHYDROLASE"/>
    <property type="match status" value="1"/>
</dbReference>
<dbReference type="InterPro" id="IPR008265">
    <property type="entry name" value="Lipase_GDSL_AS"/>
</dbReference>
<gene>
    <name evidence="4" type="ORF">RND81_02G179700</name>
</gene>
<comment type="similarity">
    <text evidence="1">Belongs to the 'GDSL' lipolytic enzyme family.</text>
</comment>
<reference evidence="4" key="1">
    <citation type="submission" date="2024-03" db="EMBL/GenBank/DDBJ databases">
        <title>WGS assembly of Saponaria officinalis var. Norfolk2.</title>
        <authorList>
            <person name="Jenkins J."/>
            <person name="Shu S."/>
            <person name="Grimwood J."/>
            <person name="Barry K."/>
            <person name="Goodstein D."/>
            <person name="Schmutz J."/>
            <person name="Leebens-Mack J."/>
            <person name="Osbourn A."/>
        </authorList>
    </citation>
    <scope>NUCLEOTIDE SEQUENCE [LARGE SCALE GENOMIC DNA]</scope>
    <source>
        <strain evidence="4">JIC</strain>
    </source>
</reference>
<dbReference type="EMBL" id="JBDFQZ010000002">
    <property type="protein sequence ID" value="KAK9750193.1"/>
    <property type="molecule type" value="Genomic_DNA"/>
</dbReference>
<comment type="caution">
    <text evidence="4">The sequence shown here is derived from an EMBL/GenBank/DDBJ whole genome shotgun (WGS) entry which is preliminary data.</text>
</comment>
<feature type="transmembrane region" description="Helical" evidence="3">
    <location>
        <begin position="20"/>
        <end position="38"/>
    </location>
</feature>
<dbReference type="AlphaFoldDB" id="A0AAW1MN04"/>
<dbReference type="PANTHER" id="PTHR45966:SF1">
    <property type="entry name" value="GDSL ESTERASE_LIPASE 1-RELATED"/>
    <property type="match status" value="1"/>
</dbReference>
<dbReference type="InterPro" id="IPR001087">
    <property type="entry name" value="GDSL"/>
</dbReference>
<dbReference type="InterPro" id="IPR035669">
    <property type="entry name" value="SGNH_plant_lipase-like"/>
</dbReference>
<dbReference type="CDD" id="cd01837">
    <property type="entry name" value="SGNH_plant_lipase_like"/>
    <property type="match status" value="1"/>
</dbReference>
<dbReference type="Pfam" id="PF00657">
    <property type="entry name" value="Lipase_GDSL"/>
    <property type="match status" value="1"/>
</dbReference>
<keyword evidence="5" id="KW-1185">Reference proteome</keyword>
<name>A0AAW1MN04_SAPOF</name>
<evidence type="ECO:0000256" key="3">
    <source>
        <dbReference type="SAM" id="Phobius"/>
    </source>
</evidence>
<dbReference type="InterPro" id="IPR036514">
    <property type="entry name" value="SGNH_hydro_sf"/>
</dbReference>
<keyword evidence="2" id="KW-0732">Signal</keyword>